<dbReference type="InterPro" id="IPR002893">
    <property type="entry name" value="Znf_MYND"/>
</dbReference>
<organism evidence="6 7">
    <name type="scientific">Acanthaster planci</name>
    <name type="common">Crown-of-thorns starfish</name>
    <dbReference type="NCBI Taxonomy" id="133434"/>
    <lineage>
        <taxon>Eukaryota</taxon>
        <taxon>Metazoa</taxon>
        <taxon>Echinodermata</taxon>
        <taxon>Eleutherozoa</taxon>
        <taxon>Asterozoa</taxon>
        <taxon>Asteroidea</taxon>
        <taxon>Valvatacea</taxon>
        <taxon>Valvatida</taxon>
        <taxon>Acanthasteridae</taxon>
        <taxon>Acanthaster</taxon>
    </lineage>
</organism>
<dbReference type="Gene3D" id="6.10.140.2220">
    <property type="match status" value="1"/>
</dbReference>
<evidence type="ECO:0000256" key="1">
    <source>
        <dbReference type="ARBA" id="ARBA00022723"/>
    </source>
</evidence>
<gene>
    <name evidence="7" type="primary">LOC110978892</name>
</gene>
<dbReference type="PROSITE" id="PS50865">
    <property type="entry name" value="ZF_MYND_2"/>
    <property type="match status" value="1"/>
</dbReference>
<accession>A0A8B7YC09</accession>
<feature type="domain" description="MYND-type" evidence="5">
    <location>
        <begin position="56"/>
        <end position="94"/>
    </location>
</feature>
<dbReference type="OrthoDB" id="10041188at2759"/>
<keyword evidence="3" id="KW-0862">Zinc</keyword>
<keyword evidence="2 4" id="KW-0863">Zinc-finger</keyword>
<dbReference type="SUPFAM" id="SSF144232">
    <property type="entry name" value="HIT/MYND zinc finger-like"/>
    <property type="match status" value="1"/>
</dbReference>
<proteinExistence type="predicted"/>
<dbReference type="OMA" id="HKLDCKS"/>
<dbReference type="RefSeq" id="XP_022089910.1">
    <property type="nucleotide sequence ID" value="XM_022234218.1"/>
</dbReference>
<dbReference type="PANTHER" id="PTHR10237">
    <property type="entry name" value="DEFORMED EPIDERMAL AUTOREGULATORY FACTOR 1 HOMOLOG SUPPRESSIN"/>
    <property type="match status" value="1"/>
</dbReference>
<dbReference type="GeneID" id="110978892"/>
<evidence type="ECO:0000256" key="3">
    <source>
        <dbReference type="ARBA" id="ARBA00022833"/>
    </source>
</evidence>
<dbReference type="PANTHER" id="PTHR10237:SF15">
    <property type="entry name" value="LD37257P"/>
    <property type="match status" value="1"/>
</dbReference>
<evidence type="ECO:0000313" key="7">
    <source>
        <dbReference type="RefSeq" id="XP_022089910.1"/>
    </source>
</evidence>
<reference evidence="7" key="1">
    <citation type="submission" date="2025-08" db="UniProtKB">
        <authorList>
            <consortium name="RefSeq"/>
        </authorList>
    </citation>
    <scope>IDENTIFICATION</scope>
</reference>
<dbReference type="Pfam" id="PF01753">
    <property type="entry name" value="zf-MYND"/>
    <property type="match status" value="1"/>
</dbReference>
<evidence type="ECO:0000256" key="2">
    <source>
        <dbReference type="ARBA" id="ARBA00022771"/>
    </source>
</evidence>
<evidence type="ECO:0000259" key="5">
    <source>
        <dbReference type="PROSITE" id="PS50865"/>
    </source>
</evidence>
<dbReference type="GO" id="GO:0000981">
    <property type="term" value="F:DNA-binding transcription factor activity, RNA polymerase II-specific"/>
    <property type="evidence" value="ECO:0007669"/>
    <property type="project" value="TreeGrafter"/>
</dbReference>
<dbReference type="Proteomes" id="UP000694845">
    <property type="component" value="Unplaced"/>
</dbReference>
<name>A0A8B7YC09_ACAPL</name>
<dbReference type="InterPro" id="IPR024119">
    <property type="entry name" value="TF_DEAF-1"/>
</dbReference>
<evidence type="ECO:0000256" key="4">
    <source>
        <dbReference type="PROSITE-ProRule" id="PRU00134"/>
    </source>
</evidence>
<protein>
    <submittedName>
        <fullName evidence="7">Uncharacterized protein LOC110978892 isoform X1</fullName>
    </submittedName>
</protein>
<dbReference type="PROSITE" id="PS01360">
    <property type="entry name" value="ZF_MYND_1"/>
    <property type="match status" value="1"/>
</dbReference>
<dbReference type="InterPro" id="IPR027974">
    <property type="entry name" value="DUF4470"/>
</dbReference>
<dbReference type="KEGG" id="aplc:110978892"/>
<dbReference type="Pfam" id="PF14737">
    <property type="entry name" value="DUF4470"/>
    <property type="match status" value="1"/>
</dbReference>
<evidence type="ECO:0000313" key="6">
    <source>
        <dbReference type="Proteomes" id="UP000694845"/>
    </source>
</evidence>
<dbReference type="GO" id="GO:0005634">
    <property type="term" value="C:nucleus"/>
    <property type="evidence" value="ECO:0007669"/>
    <property type="project" value="TreeGrafter"/>
</dbReference>
<keyword evidence="1" id="KW-0479">Metal-binding</keyword>
<sequence length="616" mass="71067">MDVQPGYCWRCEKVLPQHPVPCTFCTLAKYCSTSCRHRDEVRHTRIECQLYRPKKCEACGRTAPTLSECAGCNNSWYCNKECQMRAWPTHKKSCGRVKDVIKALSINLAERNSMLACNTRVADSSHYFGNTLAEDFLKLDNNEWSDGIMPDQLTRDFHVLSAGCGDLRSTVLTAGSLPERYQGKLHITLNDYDPFVMARNVFFLFVLVRFADDDNIASSLTTIWYSLHLPKREYDLIKTSLAELIQMNAQQLYDATKGLVRVLEDDLRYLRQVWERWQSLECQRDGRTSIDLREQRRRRFEPDVVKEGVSIYLARLSPPDQLFMKGWYDHALFVPTKTAKEERYPFDNPTLTGRAAKFENSYDITAPEDCSFVYCIKDSSFPFKVWDCLRVREHSAGSHSSPMVMYHKYVTNLLQKVQRLILHARLHVHISLANCLDFPNFHQTLNMPNYDRIFTSNLADYVGFAKLLQTFKPLLNASNNYSAIVTESMNWIEIVPGANIHDWTLTPEFRECILALKLDTGSEVDGFNGLREYFNNTLYFLMYLRGDLMAGGLGIPTLKKVPSFADVKKYSGLQMRDFRNGLNKLVPFQYRVNARDLTMMNGYDRAVEWCLPGSEA</sequence>
<keyword evidence="6" id="KW-1185">Reference proteome</keyword>
<dbReference type="GO" id="GO:0008270">
    <property type="term" value="F:zinc ion binding"/>
    <property type="evidence" value="ECO:0007669"/>
    <property type="project" value="UniProtKB-KW"/>
</dbReference>
<dbReference type="AlphaFoldDB" id="A0A8B7YC09"/>